<gene>
    <name evidence="2" type="ORF">KOR42_36830</name>
</gene>
<dbReference type="EMBL" id="SIHI01000015">
    <property type="protein sequence ID" value="TWT49999.1"/>
    <property type="molecule type" value="Genomic_DNA"/>
</dbReference>
<name>A0A5C5WIP2_9PLAN</name>
<accession>A0A5C5WIP2</accession>
<feature type="compositionally biased region" description="Basic and acidic residues" evidence="1">
    <location>
        <begin position="703"/>
        <end position="712"/>
    </location>
</feature>
<proteinExistence type="predicted"/>
<reference evidence="2 3" key="1">
    <citation type="submission" date="2019-02" db="EMBL/GenBank/DDBJ databases">
        <title>Deep-cultivation of Planctomycetes and their phenomic and genomic characterization uncovers novel biology.</title>
        <authorList>
            <person name="Wiegand S."/>
            <person name="Jogler M."/>
            <person name="Boedeker C."/>
            <person name="Pinto D."/>
            <person name="Vollmers J."/>
            <person name="Rivas-Marin E."/>
            <person name="Kohn T."/>
            <person name="Peeters S.H."/>
            <person name="Heuer A."/>
            <person name="Rast P."/>
            <person name="Oberbeckmann S."/>
            <person name="Bunk B."/>
            <person name="Jeske O."/>
            <person name="Meyerdierks A."/>
            <person name="Storesund J.E."/>
            <person name="Kallscheuer N."/>
            <person name="Luecker S."/>
            <person name="Lage O.M."/>
            <person name="Pohl T."/>
            <person name="Merkel B.J."/>
            <person name="Hornburger P."/>
            <person name="Mueller R.-W."/>
            <person name="Bruemmer F."/>
            <person name="Labrenz M."/>
            <person name="Spormann A.M."/>
            <person name="Op Den Camp H."/>
            <person name="Overmann J."/>
            <person name="Amann R."/>
            <person name="Jetten M.S.M."/>
            <person name="Mascher T."/>
            <person name="Medema M.H."/>
            <person name="Devos D.P."/>
            <person name="Kaster A.-K."/>
            <person name="Ovreas L."/>
            <person name="Rohde M."/>
            <person name="Galperin M.Y."/>
            <person name="Jogler C."/>
        </authorList>
    </citation>
    <scope>NUCLEOTIDE SEQUENCE [LARGE SCALE GENOMIC DNA]</scope>
    <source>
        <strain evidence="2 3">KOR42</strain>
    </source>
</reference>
<dbReference type="OrthoDB" id="242313at2"/>
<dbReference type="InterPro" id="IPR011990">
    <property type="entry name" value="TPR-like_helical_dom_sf"/>
</dbReference>
<organism evidence="2 3">
    <name type="scientific">Thalassoglobus neptunius</name>
    <dbReference type="NCBI Taxonomy" id="1938619"/>
    <lineage>
        <taxon>Bacteria</taxon>
        <taxon>Pseudomonadati</taxon>
        <taxon>Planctomycetota</taxon>
        <taxon>Planctomycetia</taxon>
        <taxon>Planctomycetales</taxon>
        <taxon>Planctomycetaceae</taxon>
        <taxon>Thalassoglobus</taxon>
    </lineage>
</organism>
<sequence length="712" mass="80359">MDPYAPCPCGSGKKVKFCCQAILPEMSKIERLQENNQPHMALQLIDKLLKDHPENGWLVTQRAMALFNDDEFEVARDSLLPFLRKNPEHPLANALLAIAVSQIEPVERSKKVIHRAFLKSMNAEPQLVAILAGKLVSYFLESGQDMAARQHMAIVLRLGNDEERQRTLMAMLELDADTSVPYPLRGGHPLPTYEPPEELKSQFKKAQRLYVHGCFSEAADLLQTLTEQDPDSAELWHTIGLMRAWDGDESSGATALHRAASLYDNYDRAVDLETVAQLLDRRQKENAVVSRMRSYETESLSQLLTRLDNEDRLCRVPMVDQNNGIAASYDILDRELPTNDELESMTVETVPRSIARLVLVDKPDASSPAMVHLTAVEGERLENAQETLEKAAGELIQAVEAQSEEGDDSDVVAWYAKDELALTESAFFPPKTPSRIRQQLRKEFTDRSIHEIWMNSAQSALQGKSPAEAADDESLKVPLAAAICVFDAFLDRRDIILDQEQLAEKLNVQRAAKIPPQDDLDLNTLTVSQLQRVDLDGMSDELFDLVMQRALVIKHCGHGYKILTEFLNSRPQLVAEKDTEAQQAYRTLAEVCSRSLREGEALEWIQRGFEHSKSTNAPFESLLMWKMQELQFRAKDLDDPKLKELLLELWNHYGAKLPIVRERLGEFVRALEIEAPWENAIVMPGTSNEGGTDWTAQTEETVSGEKKLWLPD</sequence>
<dbReference type="Proteomes" id="UP000317243">
    <property type="component" value="Unassembled WGS sequence"/>
</dbReference>
<evidence type="ECO:0000256" key="1">
    <source>
        <dbReference type="SAM" id="MobiDB-lite"/>
    </source>
</evidence>
<dbReference type="Gene3D" id="1.25.40.10">
    <property type="entry name" value="Tetratricopeptide repeat domain"/>
    <property type="match status" value="2"/>
</dbReference>
<keyword evidence="3" id="KW-1185">Reference proteome</keyword>
<feature type="compositionally biased region" description="Polar residues" evidence="1">
    <location>
        <begin position="685"/>
        <end position="701"/>
    </location>
</feature>
<comment type="caution">
    <text evidence="2">The sequence shown here is derived from an EMBL/GenBank/DDBJ whole genome shotgun (WGS) entry which is preliminary data.</text>
</comment>
<dbReference type="AlphaFoldDB" id="A0A5C5WIP2"/>
<feature type="region of interest" description="Disordered" evidence="1">
    <location>
        <begin position="682"/>
        <end position="712"/>
    </location>
</feature>
<evidence type="ECO:0000313" key="3">
    <source>
        <dbReference type="Proteomes" id="UP000317243"/>
    </source>
</evidence>
<dbReference type="RefSeq" id="WP_146511120.1">
    <property type="nucleotide sequence ID" value="NZ_SIHI01000015.1"/>
</dbReference>
<dbReference type="SUPFAM" id="SSF48452">
    <property type="entry name" value="TPR-like"/>
    <property type="match status" value="2"/>
</dbReference>
<evidence type="ECO:0000313" key="2">
    <source>
        <dbReference type="EMBL" id="TWT49999.1"/>
    </source>
</evidence>
<protein>
    <submittedName>
        <fullName evidence="2">SEC-C motif protein</fullName>
    </submittedName>
</protein>